<proteinExistence type="predicted"/>
<reference evidence="1 2" key="1">
    <citation type="submission" date="2018-10" db="EMBL/GenBank/DDBJ databases">
        <title>Genome Sequence of Cohnella sp.</title>
        <authorList>
            <person name="Srinivasan S."/>
            <person name="Kim M.K."/>
        </authorList>
    </citation>
    <scope>NUCLEOTIDE SEQUENCE [LARGE SCALE GENOMIC DNA]</scope>
    <source>
        <strain evidence="1 2">18JY8-7</strain>
    </source>
</reference>
<dbReference type="RefSeq" id="WP_123041236.1">
    <property type="nucleotide sequence ID" value="NZ_CP033433.1"/>
</dbReference>
<dbReference type="EMBL" id="CP033433">
    <property type="protein sequence ID" value="AYQ73154.1"/>
    <property type="molecule type" value="Genomic_DNA"/>
</dbReference>
<accession>A0A3G3JY32</accession>
<dbReference type="Proteomes" id="UP000269097">
    <property type="component" value="Chromosome"/>
</dbReference>
<sequence length="112" mass="13194">MGDNEWLNGQFAWSDRLGIYVPALKEDWDTIGRARQTAVLEFWENVRGAIPDRVIIFEEQIKIKQELLFTEEDFEASCRLNGEIAELASRINDLHIWFRTQQDLDEETKRHG</sequence>
<name>A0A3G3JY32_9BACL</name>
<dbReference type="KEGG" id="coh:EAV92_11600"/>
<protein>
    <submittedName>
        <fullName evidence="1">Uncharacterized protein</fullName>
    </submittedName>
</protein>
<gene>
    <name evidence="1" type="ORF">EAV92_11600</name>
</gene>
<organism evidence="1 2">
    <name type="scientific">Cohnella candidum</name>
    <dbReference type="NCBI Taxonomy" id="2674991"/>
    <lineage>
        <taxon>Bacteria</taxon>
        <taxon>Bacillati</taxon>
        <taxon>Bacillota</taxon>
        <taxon>Bacilli</taxon>
        <taxon>Bacillales</taxon>
        <taxon>Paenibacillaceae</taxon>
        <taxon>Cohnella</taxon>
    </lineage>
</organism>
<dbReference type="AlphaFoldDB" id="A0A3G3JY32"/>
<keyword evidence="2" id="KW-1185">Reference proteome</keyword>
<evidence type="ECO:0000313" key="2">
    <source>
        <dbReference type="Proteomes" id="UP000269097"/>
    </source>
</evidence>
<evidence type="ECO:0000313" key="1">
    <source>
        <dbReference type="EMBL" id="AYQ73154.1"/>
    </source>
</evidence>